<keyword evidence="3" id="KW-0436">Ligase</keyword>
<dbReference type="PANTHER" id="PTHR22594:SF34">
    <property type="entry name" value="ASPARAGINE--TRNA LIGASE, MITOCHONDRIAL-RELATED"/>
    <property type="match status" value="1"/>
</dbReference>
<dbReference type="STRING" id="42249.A0A317T4Z1"/>
<keyword evidence="6" id="KW-0648">Protein biosynthesis</keyword>
<dbReference type="PANTHER" id="PTHR22594">
    <property type="entry name" value="ASPARTYL/LYSYL-TRNA SYNTHETASE"/>
    <property type="match status" value="1"/>
</dbReference>
<dbReference type="EC" id="6.1.1.22" evidence="2"/>
<feature type="domain" description="Aminoacyl-transfer RNA synthetases class-II family profile" evidence="8">
    <location>
        <begin position="161"/>
        <end position="487"/>
    </location>
</feature>
<dbReference type="Gene3D" id="2.40.50.140">
    <property type="entry name" value="Nucleic acid-binding proteins"/>
    <property type="match status" value="1"/>
</dbReference>
<sequence>MLPLRAAARRILPRSFQTCHYSSSISTFPRTISSLLHSPPSDEGANETVTITGWVRSVRRMKNVSFAHVSDGSTIHPLQAVLTKEQSEDLSMGASVKITGEWKESVGGKGQQSRELLAEKVEVLGEADPLTYPLQKKYQTPEFLRTLLHLRPRILANTNLLHLRSGIISTLTAFFAENSFIQCHTPIITSSDCEGGGEVFAITRPESFFKTPKYLTVSSQLHLEALATAVPRVWTLGPTFRADKSDTTRHLSEFYMLEVEAAFIDTLDPLIALIEDMVATLIRSISASRLGKETLSAAGGEDKAKELEERWKGLLERPWSRITYTEAISRLNSAVEQKDAQFVFPPVWGAGLQAEHERFLAQTVFDGPVFVTDYPKSLKPFYMLPSTSTTPTPEGGETVACFDLLVPAVGELIGGSLREHRYNELLAEMQRRGMAVGDGGEDEGSLGWYLELRKWGSVKHGGFGLGFDRLVCYLAGVENIREAVAFPRWYGRCDL</sequence>
<dbReference type="PRINTS" id="PR01042">
    <property type="entry name" value="TRNASYNTHASP"/>
</dbReference>
<comment type="caution">
    <text evidence="9">The sequence shown here is derived from an EMBL/GenBank/DDBJ whole genome shotgun (WGS) entry which is preliminary data.</text>
</comment>
<name>A0A317T4Z1_9PEZI</name>
<dbReference type="PROSITE" id="PS50862">
    <property type="entry name" value="AA_TRNA_LIGASE_II"/>
    <property type="match status" value="1"/>
</dbReference>
<dbReference type="SUPFAM" id="SSF55681">
    <property type="entry name" value="Class II aaRS and biotin synthetases"/>
    <property type="match status" value="1"/>
</dbReference>
<dbReference type="GO" id="GO:0004816">
    <property type="term" value="F:asparagine-tRNA ligase activity"/>
    <property type="evidence" value="ECO:0007669"/>
    <property type="project" value="UniProtKB-EC"/>
</dbReference>
<dbReference type="NCBIfam" id="TIGR00457">
    <property type="entry name" value="asnS"/>
    <property type="match status" value="1"/>
</dbReference>
<keyword evidence="4" id="KW-0547">Nucleotide-binding</keyword>
<keyword evidence="7 9" id="KW-0030">Aminoacyl-tRNA synthetase</keyword>
<protein>
    <recommendedName>
        <fullName evidence="2">asparagine--tRNA ligase</fullName>
        <ecNumber evidence="2">6.1.1.22</ecNumber>
    </recommendedName>
</protein>
<dbReference type="Gene3D" id="3.30.930.10">
    <property type="entry name" value="Bira Bifunctional Protein, Domain 2"/>
    <property type="match status" value="1"/>
</dbReference>
<dbReference type="InterPro" id="IPR006195">
    <property type="entry name" value="aa-tRNA-synth_II"/>
</dbReference>
<evidence type="ECO:0000313" key="10">
    <source>
        <dbReference type="Proteomes" id="UP000246991"/>
    </source>
</evidence>
<evidence type="ECO:0000256" key="6">
    <source>
        <dbReference type="ARBA" id="ARBA00022917"/>
    </source>
</evidence>
<dbReference type="InterPro" id="IPR004364">
    <property type="entry name" value="Aa-tRNA-synt_II"/>
</dbReference>
<dbReference type="GO" id="GO:0006421">
    <property type="term" value="P:asparaginyl-tRNA aminoacylation"/>
    <property type="evidence" value="ECO:0007669"/>
    <property type="project" value="InterPro"/>
</dbReference>
<dbReference type="Proteomes" id="UP000246991">
    <property type="component" value="Unassembled WGS sequence"/>
</dbReference>
<dbReference type="Pfam" id="PF00152">
    <property type="entry name" value="tRNA-synt_2"/>
    <property type="match status" value="1"/>
</dbReference>
<dbReference type="InterPro" id="IPR045864">
    <property type="entry name" value="aa-tRNA-synth_II/BPL/LPL"/>
</dbReference>
<evidence type="ECO:0000256" key="7">
    <source>
        <dbReference type="ARBA" id="ARBA00023146"/>
    </source>
</evidence>
<dbReference type="OrthoDB" id="43906at2759"/>
<dbReference type="InterPro" id="IPR004522">
    <property type="entry name" value="Asn-tRNA-ligase"/>
</dbReference>
<keyword evidence="10" id="KW-1185">Reference proteome</keyword>
<dbReference type="CDD" id="cd00776">
    <property type="entry name" value="AsxRS_core"/>
    <property type="match status" value="1"/>
</dbReference>
<dbReference type="GO" id="GO:0005524">
    <property type="term" value="F:ATP binding"/>
    <property type="evidence" value="ECO:0007669"/>
    <property type="project" value="UniProtKB-KW"/>
</dbReference>
<reference evidence="9 10" key="1">
    <citation type="submission" date="2018-03" db="EMBL/GenBank/DDBJ databases">
        <title>Genomes of Pezizomycetes fungi and the evolution of truffles.</title>
        <authorList>
            <person name="Murat C."/>
            <person name="Payen T."/>
            <person name="Noel B."/>
            <person name="Kuo A."/>
            <person name="Martin F.M."/>
        </authorList>
    </citation>
    <scope>NUCLEOTIDE SEQUENCE [LARGE SCALE GENOMIC DNA]</scope>
    <source>
        <strain evidence="9">091103-1</strain>
    </source>
</reference>
<gene>
    <name evidence="9" type="ORF">C7212DRAFT_274706</name>
</gene>
<dbReference type="EMBL" id="PYWC01000002">
    <property type="protein sequence ID" value="PWW80531.1"/>
    <property type="molecule type" value="Genomic_DNA"/>
</dbReference>
<dbReference type="InterPro" id="IPR002312">
    <property type="entry name" value="Asp/Asn-tRNA-synth_IIb"/>
</dbReference>
<dbReference type="NCBIfam" id="NF003037">
    <property type="entry name" value="PRK03932.1"/>
    <property type="match status" value="1"/>
</dbReference>
<keyword evidence="5" id="KW-0067">ATP-binding</keyword>
<dbReference type="GO" id="GO:0003676">
    <property type="term" value="F:nucleic acid binding"/>
    <property type="evidence" value="ECO:0007669"/>
    <property type="project" value="InterPro"/>
</dbReference>
<evidence type="ECO:0000256" key="1">
    <source>
        <dbReference type="ARBA" id="ARBA00008226"/>
    </source>
</evidence>
<accession>A0A317T4Z1</accession>
<dbReference type="CDD" id="cd04318">
    <property type="entry name" value="EcAsnRS_like_N"/>
    <property type="match status" value="1"/>
</dbReference>
<dbReference type="SUPFAM" id="SSF50249">
    <property type="entry name" value="Nucleic acid-binding proteins"/>
    <property type="match status" value="1"/>
</dbReference>
<dbReference type="AlphaFoldDB" id="A0A317T4Z1"/>
<dbReference type="GO" id="GO:0005739">
    <property type="term" value="C:mitochondrion"/>
    <property type="evidence" value="ECO:0007669"/>
    <property type="project" value="TreeGrafter"/>
</dbReference>
<dbReference type="Pfam" id="PF01336">
    <property type="entry name" value="tRNA_anti-codon"/>
    <property type="match status" value="1"/>
</dbReference>
<comment type="similarity">
    <text evidence="1">Belongs to the class-II aminoacyl-tRNA synthetase family.</text>
</comment>
<proteinExistence type="inferred from homology"/>
<dbReference type="InterPro" id="IPR004365">
    <property type="entry name" value="NA-bd_OB_tRNA"/>
</dbReference>
<evidence type="ECO:0000259" key="8">
    <source>
        <dbReference type="PROSITE" id="PS50862"/>
    </source>
</evidence>
<organism evidence="9 10">
    <name type="scientific">Tuber magnatum</name>
    <name type="common">white Piedmont truffle</name>
    <dbReference type="NCBI Taxonomy" id="42249"/>
    <lineage>
        <taxon>Eukaryota</taxon>
        <taxon>Fungi</taxon>
        <taxon>Dikarya</taxon>
        <taxon>Ascomycota</taxon>
        <taxon>Pezizomycotina</taxon>
        <taxon>Pezizomycetes</taxon>
        <taxon>Pezizales</taxon>
        <taxon>Tuberaceae</taxon>
        <taxon>Tuber</taxon>
    </lineage>
</organism>
<evidence type="ECO:0000256" key="3">
    <source>
        <dbReference type="ARBA" id="ARBA00022598"/>
    </source>
</evidence>
<evidence type="ECO:0000313" key="9">
    <source>
        <dbReference type="EMBL" id="PWW80531.1"/>
    </source>
</evidence>
<evidence type="ECO:0000256" key="2">
    <source>
        <dbReference type="ARBA" id="ARBA00012816"/>
    </source>
</evidence>
<evidence type="ECO:0000256" key="5">
    <source>
        <dbReference type="ARBA" id="ARBA00022840"/>
    </source>
</evidence>
<dbReference type="InterPro" id="IPR012340">
    <property type="entry name" value="NA-bd_OB-fold"/>
</dbReference>
<evidence type="ECO:0000256" key="4">
    <source>
        <dbReference type="ARBA" id="ARBA00022741"/>
    </source>
</evidence>